<dbReference type="KEGG" id="saal:L336_0035"/>
<proteinExistence type="predicted"/>
<dbReference type="HOGENOM" id="CLU_2258627_0_0_0"/>
<evidence type="ECO:0000256" key="1">
    <source>
        <dbReference type="SAM" id="MobiDB-lite"/>
    </source>
</evidence>
<dbReference type="Proteomes" id="UP000013893">
    <property type="component" value="Chromosome"/>
</dbReference>
<keyword evidence="3" id="KW-1185">Reference proteome</keyword>
<evidence type="ECO:0000313" key="2">
    <source>
        <dbReference type="EMBL" id="AGL61746.1"/>
    </source>
</evidence>
<name>R4PX52_9BACT</name>
<evidence type="ECO:0000313" key="3">
    <source>
        <dbReference type="Proteomes" id="UP000013893"/>
    </source>
</evidence>
<gene>
    <name evidence="2" type="ORF">L336_0035</name>
</gene>
<feature type="compositionally biased region" description="Gly residues" evidence="1">
    <location>
        <begin position="91"/>
        <end position="103"/>
    </location>
</feature>
<protein>
    <submittedName>
        <fullName evidence="2">Uncharacterized protein</fullName>
    </submittedName>
</protein>
<reference evidence="2 3" key="1">
    <citation type="journal article" date="2013" name="Nat. Biotechnol.">
        <title>Genome sequences of rare, uncultured bacteria obtained by differential coverage binning of multiple metagenomes.</title>
        <authorList>
            <person name="Albertsen M."/>
            <person name="Hugenholtz P."/>
            <person name="Skarshewski A."/>
            <person name="Nielsen K.L."/>
            <person name="Tyson G.W."/>
            <person name="Nielsen P.H."/>
        </authorList>
    </citation>
    <scope>NUCLEOTIDE SEQUENCE [LARGE SCALE GENOMIC DNA]</scope>
    <source>
        <strain evidence="2">TM71</strain>
    </source>
</reference>
<accession>R4PX52</accession>
<organism evidence="2 3">
    <name type="scientific">Candidatus Saccharimonas aalborgensis</name>
    <dbReference type="NCBI Taxonomy" id="1332188"/>
    <lineage>
        <taxon>Bacteria</taxon>
        <taxon>Candidatus Saccharimonadota</taxon>
        <taxon>Candidatus Saccharimonadia</taxon>
        <taxon>Candidatus Saccharimonadales</taxon>
        <taxon>Candidatus Saccharimonadaceae</taxon>
        <taxon>Candidatus Saccharimonas</taxon>
    </lineage>
</organism>
<dbReference type="EMBL" id="CP005957">
    <property type="protein sequence ID" value="AGL61746.1"/>
    <property type="molecule type" value="Genomic_DNA"/>
</dbReference>
<feature type="region of interest" description="Disordered" evidence="1">
    <location>
        <begin position="81"/>
        <end position="103"/>
    </location>
</feature>
<dbReference type="AlphaFoldDB" id="R4PX52"/>
<sequence length="103" mass="10216">MVPYDGDGPNGEEVVESAVGDVGRAVDLSTVGDGVLEVGLLVVDDGDDRLGVEVAEDAQGVRGGQQDVGDGRALRHGDVDAAGLSGQLHRSGGGGVGHGQCLP</sequence>